<evidence type="ECO:0000256" key="2">
    <source>
        <dbReference type="SAM" id="SignalP"/>
    </source>
</evidence>
<sequence>MKKMLVAIIALIMCVPVFSQQPEETHHRGQREEGRPPHQRGGRPHGRERDGLRVLSEYKGTLVDFTYNEEKAYNGFTLSAEGKNTEVRFAPHLAKEIMGATKKGGNVTVMGFKRSGKDGAEVIVLNSITSGSKTVYEHRPDRDGRPKEEFTKADGKVTALAKDKEGRVNGVYLDKSLVRFAPHVAFQLGDKLSVGKAITITGYVRGNREGEVFVENTKVIMAQTLAVDGTTYAVR</sequence>
<feature type="compositionally biased region" description="Basic and acidic residues" evidence="1">
    <location>
        <begin position="23"/>
        <end position="36"/>
    </location>
</feature>
<dbReference type="AlphaFoldDB" id="A0AAE3QLP6"/>
<accession>A0AAE3QLP6</accession>
<evidence type="ECO:0000256" key="1">
    <source>
        <dbReference type="SAM" id="MobiDB-lite"/>
    </source>
</evidence>
<comment type="caution">
    <text evidence="3">The sequence shown here is derived from an EMBL/GenBank/DDBJ whole genome shotgun (WGS) entry which is preliminary data.</text>
</comment>
<feature type="signal peptide" evidence="2">
    <location>
        <begin position="1"/>
        <end position="19"/>
    </location>
</feature>
<dbReference type="EMBL" id="JASJOS010000002">
    <property type="protein sequence ID" value="MDJ1479698.1"/>
    <property type="molecule type" value="Genomic_DNA"/>
</dbReference>
<name>A0AAE3QLP6_9BACT</name>
<protein>
    <recommendedName>
        <fullName evidence="5">DUF5666 domain-containing protein</fullName>
    </recommendedName>
</protein>
<gene>
    <name evidence="3" type="ORF">QNI16_04320</name>
</gene>
<evidence type="ECO:0000313" key="4">
    <source>
        <dbReference type="Proteomes" id="UP001241110"/>
    </source>
</evidence>
<organism evidence="3 4">
    <name type="scientific">Xanthocytophaga flava</name>
    <dbReference type="NCBI Taxonomy" id="3048013"/>
    <lineage>
        <taxon>Bacteria</taxon>
        <taxon>Pseudomonadati</taxon>
        <taxon>Bacteroidota</taxon>
        <taxon>Cytophagia</taxon>
        <taxon>Cytophagales</taxon>
        <taxon>Rhodocytophagaceae</taxon>
        <taxon>Xanthocytophaga</taxon>
    </lineage>
</organism>
<reference evidence="3" key="1">
    <citation type="submission" date="2023-05" db="EMBL/GenBank/DDBJ databases">
        <authorList>
            <person name="Zhang X."/>
        </authorList>
    </citation>
    <scope>NUCLEOTIDE SEQUENCE</scope>
    <source>
        <strain evidence="3">YF14B1</strain>
    </source>
</reference>
<dbReference type="RefSeq" id="WP_313976087.1">
    <property type="nucleotide sequence ID" value="NZ_JASJOS010000002.1"/>
</dbReference>
<keyword evidence="2" id="KW-0732">Signal</keyword>
<evidence type="ECO:0000313" key="3">
    <source>
        <dbReference type="EMBL" id="MDJ1479698.1"/>
    </source>
</evidence>
<dbReference type="Proteomes" id="UP001241110">
    <property type="component" value="Unassembled WGS sequence"/>
</dbReference>
<feature type="chain" id="PRO_5042260545" description="DUF5666 domain-containing protein" evidence="2">
    <location>
        <begin position="20"/>
        <end position="235"/>
    </location>
</feature>
<feature type="region of interest" description="Disordered" evidence="1">
    <location>
        <begin position="21"/>
        <end position="51"/>
    </location>
</feature>
<evidence type="ECO:0008006" key="5">
    <source>
        <dbReference type="Google" id="ProtNLM"/>
    </source>
</evidence>
<proteinExistence type="predicted"/>